<evidence type="ECO:0000313" key="4">
    <source>
        <dbReference type="Proteomes" id="UP000031166"/>
    </source>
</evidence>
<dbReference type="Pfam" id="PF00497">
    <property type="entry name" value="SBP_bac_3"/>
    <property type="match status" value="1"/>
</dbReference>
<protein>
    <recommendedName>
        <fullName evidence="2">Solute-binding protein family 3/N-terminal domain-containing protein</fullName>
    </recommendedName>
</protein>
<dbReference type="EMBL" id="JWSY01000025">
    <property type="protein sequence ID" value="KIC56040.1"/>
    <property type="molecule type" value="Genomic_DNA"/>
</dbReference>
<dbReference type="AlphaFoldDB" id="A0A0B4CV80"/>
<comment type="caution">
    <text evidence="3">The sequence shown here is derived from an EMBL/GenBank/DDBJ whole genome shotgun (WGS) entry which is preliminary data.</text>
</comment>
<keyword evidence="1" id="KW-0732">Signal</keyword>
<dbReference type="Proteomes" id="UP000031166">
    <property type="component" value="Unassembled WGS sequence"/>
</dbReference>
<dbReference type="PANTHER" id="PTHR35936">
    <property type="entry name" value="MEMBRANE-BOUND LYTIC MUREIN TRANSGLYCOSYLASE F"/>
    <property type="match status" value="1"/>
</dbReference>
<organism evidence="3 4">
    <name type="scientific">Brevundimonas nasdae</name>
    <dbReference type="NCBI Taxonomy" id="172043"/>
    <lineage>
        <taxon>Bacteria</taxon>
        <taxon>Pseudomonadati</taxon>
        <taxon>Pseudomonadota</taxon>
        <taxon>Alphaproteobacteria</taxon>
        <taxon>Caulobacterales</taxon>
        <taxon>Caulobacteraceae</taxon>
        <taxon>Brevundimonas</taxon>
    </lineage>
</organism>
<sequence length="248" mass="26241">MDVSMQIIRSELAPLGRLRVAINLGNPVLAQRAADGALAGVSVDLAWEIAVRLGVEMELSNLATAGAAVAALQDQACDLAFLAIDPDRRAVLDYTAPYVRIEASYLVPSESRFRSVRDVDVADVTIASGLNTAYDLFLNRSLKQARRIHTPSSQAAVALFLEGGADVCAGVRQTLEAAAHDRAGVRLLPDSFQAIEQAVALPRERPHGRGFLEALLKDLVASGFVARRLVASGQDAALAIGPGRPAPV</sequence>
<proteinExistence type="predicted"/>
<reference evidence="3 4" key="1">
    <citation type="submission" date="2014-12" db="EMBL/GenBank/DDBJ databases">
        <title>Genome sequencing of Brevundimonas nasdae TPW30.</title>
        <authorList>
            <person name="Tan P.W."/>
            <person name="Chan K.-G."/>
        </authorList>
    </citation>
    <scope>NUCLEOTIDE SEQUENCE [LARGE SCALE GENOMIC DNA]</scope>
    <source>
        <strain evidence="3 4">TPW30</strain>
    </source>
</reference>
<accession>A0A0B4CV80</accession>
<evidence type="ECO:0000313" key="3">
    <source>
        <dbReference type="EMBL" id="KIC56040.1"/>
    </source>
</evidence>
<dbReference type="SMART" id="SM00062">
    <property type="entry name" value="PBPb"/>
    <property type="match status" value="1"/>
</dbReference>
<feature type="domain" description="Solute-binding protein family 3/N-terminal" evidence="2">
    <location>
        <begin position="17"/>
        <end position="236"/>
    </location>
</feature>
<dbReference type="InterPro" id="IPR001638">
    <property type="entry name" value="Solute-binding_3/MltF_N"/>
</dbReference>
<dbReference type="SUPFAM" id="SSF53850">
    <property type="entry name" value="Periplasmic binding protein-like II"/>
    <property type="match status" value="1"/>
</dbReference>
<dbReference type="PANTHER" id="PTHR35936:SF17">
    <property type="entry name" value="ARGININE-BINDING EXTRACELLULAR PROTEIN ARTP"/>
    <property type="match status" value="1"/>
</dbReference>
<evidence type="ECO:0000259" key="2">
    <source>
        <dbReference type="SMART" id="SM00062"/>
    </source>
</evidence>
<name>A0A0B4CV80_9CAUL</name>
<dbReference type="Gene3D" id="3.40.190.10">
    <property type="entry name" value="Periplasmic binding protein-like II"/>
    <property type="match status" value="2"/>
</dbReference>
<evidence type="ECO:0000256" key="1">
    <source>
        <dbReference type="ARBA" id="ARBA00022729"/>
    </source>
</evidence>
<gene>
    <name evidence="3" type="ORF">RM53_13640</name>
</gene>
<dbReference type="STRING" id="172043.RM53_13640"/>